<gene>
    <name evidence="2" type="ORF">TRFO_16911</name>
</gene>
<dbReference type="GO" id="GO:0019239">
    <property type="term" value="F:deaminase activity"/>
    <property type="evidence" value="ECO:0007669"/>
    <property type="project" value="TreeGrafter"/>
</dbReference>
<dbReference type="VEuPathDB" id="TrichDB:TRFO_16911"/>
<dbReference type="RefSeq" id="XP_068366102.1">
    <property type="nucleotide sequence ID" value="XM_068499269.1"/>
</dbReference>
<proteinExistence type="inferred from homology"/>
<dbReference type="GeneID" id="94833973"/>
<dbReference type="NCBIfam" id="TIGR00004">
    <property type="entry name" value="Rid family detoxifying hydrolase"/>
    <property type="match status" value="1"/>
</dbReference>
<dbReference type="InterPro" id="IPR006175">
    <property type="entry name" value="YjgF/YER057c/UK114"/>
</dbReference>
<keyword evidence="3" id="KW-1185">Reference proteome</keyword>
<dbReference type="GO" id="GO:0005739">
    <property type="term" value="C:mitochondrion"/>
    <property type="evidence" value="ECO:0007669"/>
    <property type="project" value="TreeGrafter"/>
</dbReference>
<dbReference type="SUPFAM" id="SSF55298">
    <property type="entry name" value="YjgF-like"/>
    <property type="match status" value="1"/>
</dbReference>
<dbReference type="GO" id="GO:0005829">
    <property type="term" value="C:cytosol"/>
    <property type="evidence" value="ECO:0007669"/>
    <property type="project" value="TreeGrafter"/>
</dbReference>
<accession>A0A1J4KTH4</accession>
<dbReference type="CDD" id="cd00448">
    <property type="entry name" value="YjgF_YER057c_UK114_family"/>
    <property type="match status" value="1"/>
</dbReference>
<name>A0A1J4KTH4_9EUKA</name>
<dbReference type="Gene3D" id="3.30.1330.40">
    <property type="entry name" value="RutC-like"/>
    <property type="match status" value="1"/>
</dbReference>
<comment type="caution">
    <text evidence="2">The sequence shown here is derived from an EMBL/GenBank/DDBJ whole genome shotgun (WGS) entry which is preliminary data.</text>
</comment>
<dbReference type="InterPro" id="IPR006056">
    <property type="entry name" value="RidA"/>
</dbReference>
<evidence type="ECO:0000256" key="1">
    <source>
        <dbReference type="ARBA" id="ARBA00010552"/>
    </source>
</evidence>
<dbReference type="InterPro" id="IPR035959">
    <property type="entry name" value="RutC-like_sf"/>
</dbReference>
<reference evidence="2" key="1">
    <citation type="submission" date="2016-10" db="EMBL/GenBank/DDBJ databases">
        <authorList>
            <person name="Benchimol M."/>
            <person name="Almeida L.G."/>
            <person name="Vasconcelos A.T."/>
            <person name="Perreira-Neves A."/>
            <person name="Rosa I.A."/>
            <person name="Tasca T."/>
            <person name="Bogo M.R."/>
            <person name="de Souza W."/>
        </authorList>
    </citation>
    <scope>NUCLEOTIDE SEQUENCE [LARGE SCALE GENOMIC DNA]</scope>
    <source>
        <strain evidence="2">K</strain>
    </source>
</reference>
<evidence type="ECO:0000313" key="2">
    <source>
        <dbReference type="EMBL" id="OHT12966.1"/>
    </source>
</evidence>
<dbReference type="Proteomes" id="UP000179807">
    <property type="component" value="Unassembled WGS sequence"/>
</dbReference>
<dbReference type="AlphaFoldDB" id="A0A1J4KTH4"/>
<dbReference type="EMBL" id="MLAK01000550">
    <property type="protein sequence ID" value="OHT12966.1"/>
    <property type="molecule type" value="Genomic_DNA"/>
</dbReference>
<dbReference type="Pfam" id="PF01042">
    <property type="entry name" value="Ribonuc_L-PSP"/>
    <property type="match status" value="1"/>
</dbReference>
<dbReference type="FunFam" id="3.30.1330.40:FF:000001">
    <property type="entry name" value="L-PSP family endoribonuclease"/>
    <property type="match status" value="1"/>
</dbReference>
<dbReference type="OrthoDB" id="309640at2759"/>
<dbReference type="PANTHER" id="PTHR11803:SF39">
    <property type="entry name" value="2-IMINOBUTANOATE_2-IMINOPROPANOATE DEAMINASE"/>
    <property type="match status" value="1"/>
</dbReference>
<protein>
    <submittedName>
        <fullName evidence="2">Endoribonuclease L-PSP family protein</fullName>
    </submittedName>
</protein>
<sequence length="126" mass="13478">MSHTVIATPDAPGAIGPYVQGRVVGNTCYTSGCVAIDPHGGPNPESIEDQCRLCLNNLNAILTAGGFKKEDVVKTTVYLLDMNDFATINKIYADFFGDHKPCRTCIQAGKLPGTFKFEIDAIAVKA</sequence>
<organism evidence="2 3">
    <name type="scientific">Tritrichomonas foetus</name>
    <dbReference type="NCBI Taxonomy" id="1144522"/>
    <lineage>
        <taxon>Eukaryota</taxon>
        <taxon>Metamonada</taxon>
        <taxon>Parabasalia</taxon>
        <taxon>Tritrichomonadida</taxon>
        <taxon>Tritrichomonadidae</taxon>
        <taxon>Tritrichomonas</taxon>
    </lineage>
</organism>
<comment type="similarity">
    <text evidence="1">Belongs to the RutC family.</text>
</comment>
<dbReference type="PANTHER" id="PTHR11803">
    <property type="entry name" value="2-IMINOBUTANOATE/2-IMINOPROPANOATE DEAMINASE RIDA"/>
    <property type="match status" value="1"/>
</dbReference>
<evidence type="ECO:0000313" key="3">
    <source>
        <dbReference type="Proteomes" id="UP000179807"/>
    </source>
</evidence>